<keyword evidence="4" id="KW-0479">Metal-binding</keyword>
<evidence type="ECO:0000256" key="8">
    <source>
        <dbReference type="ARBA" id="ARBA00048968"/>
    </source>
</evidence>
<dbReference type="AlphaFoldDB" id="A0A538SQZ6"/>
<comment type="catalytic activity">
    <reaction evidence="8">
        <text>adenosine + phosphate = alpha-D-ribose 1-phosphate + adenine</text>
        <dbReference type="Rhea" id="RHEA:27642"/>
        <dbReference type="ChEBI" id="CHEBI:16335"/>
        <dbReference type="ChEBI" id="CHEBI:16708"/>
        <dbReference type="ChEBI" id="CHEBI:43474"/>
        <dbReference type="ChEBI" id="CHEBI:57720"/>
        <dbReference type="EC" id="2.4.2.1"/>
    </reaction>
    <physiologicalReaction direction="left-to-right" evidence="8">
        <dbReference type="Rhea" id="RHEA:27643"/>
    </physiologicalReaction>
</comment>
<dbReference type="InterPro" id="IPR038371">
    <property type="entry name" value="Cu_polyphenol_OxRdtase_sf"/>
</dbReference>
<accession>A0A538SQZ6</accession>
<name>A0A538SQZ6_UNCEI</name>
<sequence length="261" mass="27810">MWTLDEGAAVPVWRPRDPVPHRLLAFSTRRGGVSQAPYDTLNLGRSTDDRPEAVTENRRRLLASLGSDAERLATAGQVHGPRVAEVGSAGLHPDADALVTRVPGMVLAVSSADCLTLLLTAPGAVAAAHSGWRGTVQGMPRAVLRALCQLAGVGPDQVTVHVGPHIRPCCYEVGEEVARQFPPASVSRRDGKSHLDLLAAARQQLLEEGVPREAIGGAPECTSCNSSWYFSHRREGGRTGRQWAVAGLREESASGQDGRRV</sequence>
<comment type="catalytic activity">
    <reaction evidence="7">
        <text>adenosine + H2O + H(+) = inosine + NH4(+)</text>
        <dbReference type="Rhea" id="RHEA:24408"/>
        <dbReference type="ChEBI" id="CHEBI:15377"/>
        <dbReference type="ChEBI" id="CHEBI:15378"/>
        <dbReference type="ChEBI" id="CHEBI:16335"/>
        <dbReference type="ChEBI" id="CHEBI:17596"/>
        <dbReference type="ChEBI" id="CHEBI:28938"/>
        <dbReference type="EC" id="3.5.4.4"/>
    </reaction>
    <physiologicalReaction direction="left-to-right" evidence="7">
        <dbReference type="Rhea" id="RHEA:24409"/>
    </physiologicalReaction>
</comment>
<comment type="caution">
    <text evidence="11">The sequence shown here is derived from an EMBL/GenBank/DDBJ whole genome shotgun (WGS) entry which is preliminary data.</text>
</comment>
<evidence type="ECO:0000256" key="4">
    <source>
        <dbReference type="ARBA" id="ARBA00022723"/>
    </source>
</evidence>
<reference evidence="11 12" key="1">
    <citation type="journal article" date="2019" name="Nat. Microbiol.">
        <title>Mediterranean grassland soil C-N compound turnover is dependent on rainfall and depth, and is mediated by genomically divergent microorganisms.</title>
        <authorList>
            <person name="Diamond S."/>
            <person name="Andeer P.F."/>
            <person name="Li Z."/>
            <person name="Crits-Christoph A."/>
            <person name="Burstein D."/>
            <person name="Anantharaman K."/>
            <person name="Lane K.R."/>
            <person name="Thomas B.C."/>
            <person name="Pan C."/>
            <person name="Northen T.R."/>
            <person name="Banfield J.F."/>
        </authorList>
    </citation>
    <scope>NUCLEOTIDE SEQUENCE [LARGE SCALE GENOMIC DNA]</scope>
    <source>
        <strain evidence="11">WS_3</strain>
    </source>
</reference>
<evidence type="ECO:0000256" key="7">
    <source>
        <dbReference type="ARBA" id="ARBA00047989"/>
    </source>
</evidence>
<dbReference type="EMBL" id="VBOT01000008">
    <property type="protein sequence ID" value="TMQ53803.1"/>
    <property type="molecule type" value="Genomic_DNA"/>
</dbReference>
<dbReference type="NCBIfam" id="TIGR00726">
    <property type="entry name" value="peptidoglycan editing factor PgeF"/>
    <property type="match status" value="1"/>
</dbReference>
<evidence type="ECO:0000256" key="6">
    <source>
        <dbReference type="ARBA" id="ARBA00022833"/>
    </source>
</evidence>
<dbReference type="GO" id="GO:0016787">
    <property type="term" value="F:hydrolase activity"/>
    <property type="evidence" value="ECO:0007669"/>
    <property type="project" value="UniProtKB-KW"/>
</dbReference>
<dbReference type="InterPro" id="IPR011324">
    <property type="entry name" value="Cytotoxic_necrot_fac-like_cat"/>
</dbReference>
<dbReference type="Gene3D" id="3.60.140.10">
    <property type="entry name" value="CNF1/YfiH-like putative cysteine hydrolases"/>
    <property type="match status" value="1"/>
</dbReference>
<dbReference type="SUPFAM" id="SSF64438">
    <property type="entry name" value="CNF1/YfiH-like putative cysteine hydrolases"/>
    <property type="match status" value="1"/>
</dbReference>
<evidence type="ECO:0000256" key="1">
    <source>
        <dbReference type="ARBA" id="ARBA00000553"/>
    </source>
</evidence>
<protein>
    <recommendedName>
        <fullName evidence="10">Purine nucleoside phosphorylase</fullName>
    </recommendedName>
</protein>
<evidence type="ECO:0000256" key="2">
    <source>
        <dbReference type="ARBA" id="ARBA00007353"/>
    </source>
</evidence>
<keyword evidence="5" id="KW-0378">Hydrolase</keyword>
<dbReference type="Pfam" id="PF02578">
    <property type="entry name" value="Cu-oxidase_4"/>
    <property type="match status" value="1"/>
</dbReference>
<dbReference type="GO" id="GO:0017061">
    <property type="term" value="F:S-methyl-5-thioadenosine phosphorylase activity"/>
    <property type="evidence" value="ECO:0007669"/>
    <property type="project" value="UniProtKB-EC"/>
</dbReference>
<dbReference type="CDD" id="cd16833">
    <property type="entry name" value="YfiH"/>
    <property type="match status" value="1"/>
</dbReference>
<keyword evidence="6" id="KW-0862">Zinc</keyword>
<evidence type="ECO:0000256" key="9">
    <source>
        <dbReference type="ARBA" id="ARBA00049893"/>
    </source>
</evidence>
<comment type="catalytic activity">
    <reaction evidence="9">
        <text>S-methyl-5'-thioadenosine + phosphate = 5-(methylsulfanyl)-alpha-D-ribose 1-phosphate + adenine</text>
        <dbReference type="Rhea" id="RHEA:11852"/>
        <dbReference type="ChEBI" id="CHEBI:16708"/>
        <dbReference type="ChEBI" id="CHEBI:17509"/>
        <dbReference type="ChEBI" id="CHEBI:43474"/>
        <dbReference type="ChEBI" id="CHEBI:58533"/>
        <dbReference type="EC" id="2.4.2.28"/>
    </reaction>
    <physiologicalReaction direction="left-to-right" evidence="9">
        <dbReference type="Rhea" id="RHEA:11853"/>
    </physiologicalReaction>
</comment>
<comment type="similarity">
    <text evidence="2 10">Belongs to the purine nucleoside phosphorylase YfiH/LACC1 family.</text>
</comment>
<proteinExistence type="inferred from homology"/>
<dbReference type="InterPro" id="IPR003730">
    <property type="entry name" value="Cu_polyphenol_OxRdtase"/>
</dbReference>
<keyword evidence="3" id="KW-0808">Transferase</keyword>
<evidence type="ECO:0000313" key="12">
    <source>
        <dbReference type="Proteomes" id="UP000320184"/>
    </source>
</evidence>
<dbReference type="Proteomes" id="UP000320184">
    <property type="component" value="Unassembled WGS sequence"/>
</dbReference>
<evidence type="ECO:0000256" key="5">
    <source>
        <dbReference type="ARBA" id="ARBA00022801"/>
    </source>
</evidence>
<gene>
    <name evidence="11" type="primary">pgeF</name>
    <name evidence="11" type="ORF">E6K73_00725</name>
</gene>
<dbReference type="PANTHER" id="PTHR30616:SF2">
    <property type="entry name" value="PURINE NUCLEOSIDE PHOSPHORYLASE LACC1"/>
    <property type="match status" value="1"/>
</dbReference>
<evidence type="ECO:0000256" key="10">
    <source>
        <dbReference type="RuleBase" id="RU361274"/>
    </source>
</evidence>
<organism evidence="11 12">
    <name type="scientific">Eiseniibacteriota bacterium</name>
    <dbReference type="NCBI Taxonomy" id="2212470"/>
    <lineage>
        <taxon>Bacteria</taxon>
        <taxon>Candidatus Eiseniibacteriota</taxon>
    </lineage>
</organism>
<evidence type="ECO:0000256" key="3">
    <source>
        <dbReference type="ARBA" id="ARBA00022679"/>
    </source>
</evidence>
<evidence type="ECO:0000313" key="11">
    <source>
        <dbReference type="EMBL" id="TMQ53803.1"/>
    </source>
</evidence>
<comment type="catalytic activity">
    <reaction evidence="1">
        <text>inosine + phosphate = alpha-D-ribose 1-phosphate + hypoxanthine</text>
        <dbReference type="Rhea" id="RHEA:27646"/>
        <dbReference type="ChEBI" id="CHEBI:17368"/>
        <dbReference type="ChEBI" id="CHEBI:17596"/>
        <dbReference type="ChEBI" id="CHEBI:43474"/>
        <dbReference type="ChEBI" id="CHEBI:57720"/>
        <dbReference type="EC" id="2.4.2.1"/>
    </reaction>
    <physiologicalReaction direction="left-to-right" evidence="1">
        <dbReference type="Rhea" id="RHEA:27647"/>
    </physiologicalReaction>
</comment>
<dbReference type="GO" id="GO:0005507">
    <property type="term" value="F:copper ion binding"/>
    <property type="evidence" value="ECO:0007669"/>
    <property type="project" value="TreeGrafter"/>
</dbReference>
<dbReference type="PANTHER" id="PTHR30616">
    <property type="entry name" value="UNCHARACTERIZED PROTEIN YFIH"/>
    <property type="match status" value="1"/>
</dbReference>